<feature type="compositionally biased region" description="Acidic residues" evidence="1">
    <location>
        <begin position="167"/>
        <end position="182"/>
    </location>
</feature>
<evidence type="ECO:0000313" key="3">
    <source>
        <dbReference type="Proteomes" id="UP000076632"/>
    </source>
</evidence>
<dbReference type="GeneID" id="28899169"/>
<dbReference type="RefSeq" id="XP_018192064.1">
    <property type="nucleotide sequence ID" value="XM_018334032.1"/>
</dbReference>
<organism evidence="2 3">
    <name type="scientific">Xylona heveae (strain CBS 132557 / TC161)</name>
    <dbReference type="NCBI Taxonomy" id="1328760"/>
    <lineage>
        <taxon>Eukaryota</taxon>
        <taxon>Fungi</taxon>
        <taxon>Dikarya</taxon>
        <taxon>Ascomycota</taxon>
        <taxon>Pezizomycotina</taxon>
        <taxon>Xylonomycetes</taxon>
        <taxon>Xylonales</taxon>
        <taxon>Xylonaceae</taxon>
        <taxon>Xylona</taxon>
    </lineage>
</organism>
<evidence type="ECO:0000313" key="2">
    <source>
        <dbReference type="EMBL" id="KZF26509.1"/>
    </source>
</evidence>
<gene>
    <name evidence="2" type="ORF">L228DRAFT_257931</name>
</gene>
<dbReference type="AlphaFoldDB" id="A0A165JQD1"/>
<accession>A0A165JQD1</accession>
<evidence type="ECO:0000256" key="1">
    <source>
        <dbReference type="SAM" id="MobiDB-lite"/>
    </source>
</evidence>
<name>A0A165JQD1_XYLHT</name>
<proteinExistence type="predicted"/>
<feature type="compositionally biased region" description="Polar residues" evidence="1">
    <location>
        <begin position="143"/>
        <end position="157"/>
    </location>
</feature>
<dbReference type="Proteomes" id="UP000076632">
    <property type="component" value="Unassembled WGS sequence"/>
</dbReference>
<feature type="region of interest" description="Disordered" evidence="1">
    <location>
        <begin position="102"/>
        <end position="191"/>
    </location>
</feature>
<dbReference type="InParanoid" id="A0A165JQD1"/>
<dbReference type="EMBL" id="KV407454">
    <property type="protein sequence ID" value="KZF26509.1"/>
    <property type="molecule type" value="Genomic_DNA"/>
</dbReference>
<feature type="compositionally biased region" description="Polar residues" evidence="1">
    <location>
        <begin position="12"/>
        <end position="47"/>
    </location>
</feature>
<dbReference type="OrthoDB" id="5338666at2759"/>
<sequence length="209" mass="22457">MGQSQSKRRSDVSMQNLRASASSGTPLNSSTPNSSGDFDLTPASSAQPYGDSATPSRVIPLNRLSSLIDPLEIVGPVRSLSDDEDEDGVVWVSDDAWEEETMVCSPSGQRLMAPEDYFASPERPLSLRERQEKIKNKMLAKGSSANHLDPGTSSQSPAGELDLSEAQAEEQLQDQSDDEDEQTSAVGAPAEANNNKLRLFSCCFGSAME</sequence>
<reference evidence="2 3" key="1">
    <citation type="journal article" date="2016" name="Fungal Biol.">
        <title>The genome of Xylona heveae provides a window into fungal endophytism.</title>
        <authorList>
            <person name="Gazis R."/>
            <person name="Kuo A."/>
            <person name="Riley R."/>
            <person name="LaButti K."/>
            <person name="Lipzen A."/>
            <person name="Lin J."/>
            <person name="Amirebrahimi M."/>
            <person name="Hesse C.N."/>
            <person name="Spatafora J.W."/>
            <person name="Henrissat B."/>
            <person name="Hainaut M."/>
            <person name="Grigoriev I.V."/>
            <person name="Hibbett D.S."/>
        </authorList>
    </citation>
    <scope>NUCLEOTIDE SEQUENCE [LARGE SCALE GENOMIC DNA]</scope>
    <source>
        <strain evidence="2 3">TC161</strain>
    </source>
</reference>
<feature type="region of interest" description="Disordered" evidence="1">
    <location>
        <begin position="1"/>
        <end position="58"/>
    </location>
</feature>
<protein>
    <submittedName>
        <fullName evidence="2">Uncharacterized protein</fullName>
    </submittedName>
</protein>
<keyword evidence="3" id="KW-1185">Reference proteome</keyword>
<feature type="compositionally biased region" description="Basic and acidic residues" evidence="1">
    <location>
        <begin position="125"/>
        <end position="135"/>
    </location>
</feature>